<dbReference type="EMBL" id="VSSQ01029963">
    <property type="protein sequence ID" value="MPM80305.1"/>
    <property type="molecule type" value="Genomic_DNA"/>
</dbReference>
<reference evidence="2" key="1">
    <citation type="submission" date="2019-08" db="EMBL/GenBank/DDBJ databases">
        <authorList>
            <person name="Kucharzyk K."/>
            <person name="Murdoch R.W."/>
            <person name="Higgins S."/>
            <person name="Loffler F."/>
        </authorList>
    </citation>
    <scope>NUCLEOTIDE SEQUENCE</scope>
</reference>
<dbReference type="Pfam" id="PF06114">
    <property type="entry name" value="Peptidase_M78"/>
    <property type="match status" value="1"/>
</dbReference>
<comment type="caution">
    <text evidence="2">The sequence shown here is derived from an EMBL/GenBank/DDBJ whole genome shotgun (WGS) entry which is preliminary data.</text>
</comment>
<accession>A0A645CTU1</accession>
<gene>
    <name evidence="2" type="ORF">SDC9_127352</name>
</gene>
<dbReference type="InterPro" id="IPR010359">
    <property type="entry name" value="IrrE_HExxH"/>
</dbReference>
<dbReference type="Gene3D" id="1.10.10.2910">
    <property type="match status" value="1"/>
</dbReference>
<organism evidence="2">
    <name type="scientific">bioreactor metagenome</name>
    <dbReference type="NCBI Taxonomy" id="1076179"/>
    <lineage>
        <taxon>unclassified sequences</taxon>
        <taxon>metagenomes</taxon>
        <taxon>ecological metagenomes</taxon>
    </lineage>
</organism>
<sequence>MNDLVKKLYRRFKTTDPFRIAKGLNIKIITAPLLGVRGYYHYFRRNHYIYLADALDEAQRTFICAHELAHYLFHRRINTVFMDRYTFCPKNKYENEANAFAVALLTYNIDLSDYDGYCKEKVLLSLGVPTDVAKLR</sequence>
<evidence type="ECO:0000259" key="1">
    <source>
        <dbReference type="Pfam" id="PF06114"/>
    </source>
</evidence>
<feature type="domain" description="IrrE N-terminal-like" evidence="1">
    <location>
        <begin position="22"/>
        <end position="110"/>
    </location>
</feature>
<protein>
    <recommendedName>
        <fullName evidence="1">IrrE N-terminal-like domain-containing protein</fullName>
    </recommendedName>
</protein>
<name>A0A645CTU1_9ZZZZ</name>
<evidence type="ECO:0000313" key="2">
    <source>
        <dbReference type="EMBL" id="MPM80305.1"/>
    </source>
</evidence>
<proteinExistence type="predicted"/>
<dbReference type="AlphaFoldDB" id="A0A645CTU1"/>